<dbReference type="SUPFAM" id="SSF48371">
    <property type="entry name" value="ARM repeat"/>
    <property type="match status" value="1"/>
</dbReference>
<dbReference type="InterPro" id="IPR014825">
    <property type="entry name" value="DNA_alkylation"/>
</dbReference>
<reference evidence="1 2" key="1">
    <citation type="submission" date="2017-09" db="EMBL/GenBank/DDBJ databases">
        <title>Depth-based differentiation of microbial function through sediment-hosted aquifers and enrichment of novel symbionts in the deep terrestrial subsurface.</title>
        <authorList>
            <person name="Probst A.J."/>
            <person name="Ladd B."/>
            <person name="Jarett J.K."/>
            <person name="Geller-Mcgrath D.E."/>
            <person name="Sieber C.M."/>
            <person name="Emerson J.B."/>
            <person name="Anantharaman K."/>
            <person name="Thomas B.C."/>
            <person name="Malmstrom R."/>
            <person name="Stieglmeier M."/>
            <person name="Klingl A."/>
            <person name="Woyke T."/>
            <person name="Ryan C.M."/>
            <person name="Banfield J.F."/>
        </authorList>
    </citation>
    <scope>NUCLEOTIDE SEQUENCE [LARGE SCALE GENOMIC DNA]</scope>
    <source>
        <strain evidence="1">CG10_big_fil_rev_8_21_14_0_10_32_10</strain>
    </source>
</reference>
<dbReference type="InterPro" id="IPR016024">
    <property type="entry name" value="ARM-type_fold"/>
</dbReference>
<dbReference type="Gene3D" id="1.25.10.90">
    <property type="match status" value="1"/>
</dbReference>
<protein>
    <recommendedName>
        <fullName evidence="3">DNA alkylation repair protein</fullName>
    </recommendedName>
</protein>
<dbReference type="PANTHER" id="PTHR34070:SF1">
    <property type="entry name" value="DNA ALKYLATION REPAIR PROTEIN"/>
    <property type="match status" value="1"/>
</dbReference>
<proteinExistence type="predicted"/>
<evidence type="ECO:0008006" key="3">
    <source>
        <dbReference type="Google" id="ProtNLM"/>
    </source>
</evidence>
<organism evidence="1 2">
    <name type="scientific">candidate division WWE3 bacterium CG10_big_fil_rev_8_21_14_0_10_32_10</name>
    <dbReference type="NCBI Taxonomy" id="1975090"/>
    <lineage>
        <taxon>Bacteria</taxon>
        <taxon>Katanobacteria</taxon>
    </lineage>
</organism>
<evidence type="ECO:0000313" key="2">
    <source>
        <dbReference type="Proteomes" id="UP000230214"/>
    </source>
</evidence>
<dbReference type="AlphaFoldDB" id="A0A2H0RA92"/>
<gene>
    <name evidence="1" type="ORF">COV24_02830</name>
</gene>
<dbReference type="Proteomes" id="UP000230214">
    <property type="component" value="Unassembled WGS sequence"/>
</dbReference>
<evidence type="ECO:0000313" key="1">
    <source>
        <dbReference type="EMBL" id="PIR43451.1"/>
    </source>
</evidence>
<dbReference type="EMBL" id="PCXU01000024">
    <property type="protein sequence ID" value="PIR43451.1"/>
    <property type="molecule type" value="Genomic_DNA"/>
</dbReference>
<accession>A0A2H0RA92</accession>
<dbReference type="PANTHER" id="PTHR34070">
    <property type="entry name" value="ARMADILLO-TYPE FOLD"/>
    <property type="match status" value="1"/>
</dbReference>
<name>A0A2H0RA92_UNCKA</name>
<comment type="caution">
    <text evidence="1">The sequence shown here is derived from an EMBL/GenBank/DDBJ whole genome shotgun (WGS) entry which is preliminary data.</text>
</comment>
<sequence>MNKYHKIILEKIKKAEKKDSNHPHGARYVGTTHNYYNVPTPERSVIIKEFVKANNLNFKEYIDLIYSLNNGKSYEEIVSAVSIIYSYPMYIEQIKIKDINSWLKNLVGWAEVDTLCAGIFDSKMILKNLDNWYKFLINLSKSKNINKRRASLVLLIKPIREIHSEELSNLAFLNINTLKHEKHILITKAISWILREMTKNYRNEVIDYLKNNKQTLPAIAVRETNNKLKTGRK</sequence>
<dbReference type="CDD" id="cd06561">
    <property type="entry name" value="AlkD_like"/>
    <property type="match status" value="1"/>
</dbReference>
<dbReference type="Pfam" id="PF08713">
    <property type="entry name" value="DNA_alkylation"/>
    <property type="match status" value="1"/>
</dbReference>